<feature type="transmembrane region" description="Helical" evidence="9">
    <location>
        <begin position="20"/>
        <end position="40"/>
    </location>
</feature>
<keyword evidence="5 9" id="KW-1133">Transmembrane helix</keyword>
<keyword evidence="4 9" id="KW-0812">Transmembrane</keyword>
<feature type="transmembrane region" description="Helical" evidence="9">
    <location>
        <begin position="325"/>
        <end position="345"/>
    </location>
</feature>
<dbReference type="Gene3D" id="1.20.1720.10">
    <property type="entry name" value="Multidrug resistance protein D"/>
    <property type="match status" value="1"/>
</dbReference>
<proteinExistence type="inferred from homology"/>
<evidence type="ECO:0000313" key="11">
    <source>
        <dbReference type="EMBL" id="KAJ5597958.1"/>
    </source>
</evidence>
<name>A0AAD6E0V5_9EURO</name>
<feature type="transmembrane region" description="Helical" evidence="9">
    <location>
        <begin position="178"/>
        <end position="198"/>
    </location>
</feature>
<organism evidence="11 12">
    <name type="scientific">Penicillium hordei</name>
    <dbReference type="NCBI Taxonomy" id="40994"/>
    <lineage>
        <taxon>Eukaryota</taxon>
        <taxon>Fungi</taxon>
        <taxon>Dikarya</taxon>
        <taxon>Ascomycota</taxon>
        <taxon>Pezizomycotina</taxon>
        <taxon>Eurotiomycetes</taxon>
        <taxon>Eurotiomycetidae</taxon>
        <taxon>Eurotiales</taxon>
        <taxon>Aspergillaceae</taxon>
        <taxon>Penicillium</taxon>
    </lineage>
</organism>
<feature type="transmembrane region" description="Helical" evidence="9">
    <location>
        <begin position="419"/>
        <end position="437"/>
    </location>
</feature>
<dbReference type="RefSeq" id="XP_056751173.1">
    <property type="nucleotide sequence ID" value="XM_056899097.1"/>
</dbReference>
<dbReference type="InterPro" id="IPR020846">
    <property type="entry name" value="MFS_dom"/>
</dbReference>
<dbReference type="GeneID" id="81589339"/>
<evidence type="ECO:0000256" key="1">
    <source>
        <dbReference type="ARBA" id="ARBA00004141"/>
    </source>
</evidence>
<feature type="transmembrane region" description="Helical" evidence="9">
    <location>
        <begin position="91"/>
        <end position="116"/>
    </location>
</feature>
<dbReference type="InterPro" id="IPR011701">
    <property type="entry name" value="MFS"/>
</dbReference>
<evidence type="ECO:0000256" key="9">
    <source>
        <dbReference type="SAM" id="Phobius"/>
    </source>
</evidence>
<keyword evidence="3" id="KW-0813">Transport</keyword>
<dbReference type="PANTHER" id="PTHR23501:SF187">
    <property type="entry name" value="MAJOR FACILITATOR SUPERFAMILY (MFS) PROFILE DOMAIN-CONTAINING PROTEIN"/>
    <property type="match status" value="1"/>
</dbReference>
<reference evidence="11" key="2">
    <citation type="submission" date="2023-01" db="EMBL/GenBank/DDBJ databases">
        <authorList>
            <person name="Petersen C."/>
        </authorList>
    </citation>
    <scope>NUCLEOTIDE SEQUENCE</scope>
    <source>
        <strain evidence="11">IBT 12815</strain>
    </source>
</reference>
<evidence type="ECO:0000256" key="7">
    <source>
        <dbReference type="ARBA" id="ARBA00023180"/>
    </source>
</evidence>
<evidence type="ECO:0000256" key="6">
    <source>
        <dbReference type="ARBA" id="ARBA00023136"/>
    </source>
</evidence>
<feature type="transmembrane region" description="Helical" evidence="9">
    <location>
        <begin position="286"/>
        <end position="305"/>
    </location>
</feature>
<evidence type="ECO:0000256" key="3">
    <source>
        <dbReference type="ARBA" id="ARBA00022448"/>
    </source>
</evidence>
<accession>A0AAD6E0V5</accession>
<keyword evidence="6 9" id="KW-0472">Membrane</keyword>
<keyword evidence="7" id="KW-0325">Glycoprotein</keyword>
<dbReference type="InterPro" id="IPR036259">
    <property type="entry name" value="MFS_trans_sf"/>
</dbReference>
<feature type="region of interest" description="Disordered" evidence="8">
    <location>
        <begin position="529"/>
        <end position="606"/>
    </location>
</feature>
<sequence length="606" mass="64485">MSQPAQQRPPPLPQPGARGWRFWTIFPPLCIATLFSALESTVTSTSLPEITASLHAGSNYTWFVNGYLLTSTVFIPLYGQFAQVFGRRWPAMVAVAIFTLGSGISGGANSTAMLIAGRLVQGLGGAGIGTMTNLIISDLVSVRERGKYQGIIFGTFGIGIAIGPVIGGAIAQSGHWRWVFWLNLPLGGVTLVLQFIFLQITFRKVFTFTQKVKQIDWTGNFLLIGAMIAILIALSWADTVYAWSDWHILVPFLMGFAGLFAFHAFEATRFCGVPTIPGRLFRNRTSAVTLLNTFLSSMLTYWRSYFLPVYFQSVLLVSPQRSGVLLLPSVLIAAPAAILSGFALSHFGRYKPIHLLGYALMTLGTGLYIDYDAHSSLAKVVLYQMVAGLGGGILLTTFLPAVQGANPAKDLVPASATWAYLRALGSIWGIAIPSAIFNSRVSYYVQARVSDPSVRGALGGGGAYAHVSAAYIRALPDGVREEVVGAYTSAMKNVWEVCVAFCAVAVLLTLLEEEIPMRTTAVEGDSVLKEKKKKEEEEAGGADPANTAGASGEKNAEAGRVEETIPVASSSEGSGNDGMKSGGGEGLLASGAVGAKKDEGENGPEA</sequence>
<evidence type="ECO:0000259" key="10">
    <source>
        <dbReference type="PROSITE" id="PS50850"/>
    </source>
</evidence>
<comment type="similarity">
    <text evidence="2">Belongs to the major facilitator superfamily.</text>
</comment>
<gene>
    <name evidence="11" type="ORF">N7537_008042</name>
</gene>
<dbReference type="PANTHER" id="PTHR23501">
    <property type="entry name" value="MAJOR FACILITATOR SUPERFAMILY"/>
    <property type="match status" value="1"/>
</dbReference>
<evidence type="ECO:0000256" key="8">
    <source>
        <dbReference type="SAM" id="MobiDB-lite"/>
    </source>
</evidence>
<feature type="transmembrane region" description="Helical" evidence="9">
    <location>
        <begin position="60"/>
        <end position="79"/>
    </location>
</feature>
<feature type="transmembrane region" description="Helical" evidence="9">
    <location>
        <begin position="152"/>
        <end position="172"/>
    </location>
</feature>
<protein>
    <submittedName>
        <fullName evidence="11">MFS transporter</fullName>
    </submittedName>
</protein>
<dbReference type="Gene3D" id="1.20.1250.20">
    <property type="entry name" value="MFS general substrate transporter like domains"/>
    <property type="match status" value="1"/>
</dbReference>
<dbReference type="GO" id="GO:0022857">
    <property type="term" value="F:transmembrane transporter activity"/>
    <property type="evidence" value="ECO:0007669"/>
    <property type="project" value="InterPro"/>
</dbReference>
<keyword evidence="12" id="KW-1185">Reference proteome</keyword>
<feature type="transmembrane region" description="Helical" evidence="9">
    <location>
        <begin position="381"/>
        <end position="399"/>
    </location>
</feature>
<dbReference type="Proteomes" id="UP001213799">
    <property type="component" value="Unassembled WGS sequence"/>
</dbReference>
<reference evidence="11" key="1">
    <citation type="journal article" date="2023" name="IMA Fungus">
        <title>Comparative genomic study of the Penicillium genus elucidates a diverse pangenome and 15 lateral gene transfer events.</title>
        <authorList>
            <person name="Petersen C."/>
            <person name="Sorensen T."/>
            <person name="Nielsen M.R."/>
            <person name="Sondergaard T.E."/>
            <person name="Sorensen J.L."/>
            <person name="Fitzpatrick D.A."/>
            <person name="Frisvad J.C."/>
            <person name="Nielsen K.L."/>
        </authorList>
    </citation>
    <scope>NUCLEOTIDE SEQUENCE</scope>
    <source>
        <strain evidence="11">IBT 12815</strain>
    </source>
</reference>
<comment type="caution">
    <text evidence="11">The sequence shown here is derived from an EMBL/GenBank/DDBJ whole genome shotgun (WGS) entry which is preliminary data.</text>
</comment>
<dbReference type="EMBL" id="JAQJAE010000004">
    <property type="protein sequence ID" value="KAJ5597958.1"/>
    <property type="molecule type" value="Genomic_DNA"/>
</dbReference>
<dbReference type="PRINTS" id="PR01036">
    <property type="entry name" value="TCRTETB"/>
</dbReference>
<dbReference type="SUPFAM" id="SSF103473">
    <property type="entry name" value="MFS general substrate transporter"/>
    <property type="match status" value="1"/>
</dbReference>
<dbReference type="Pfam" id="PF07690">
    <property type="entry name" value="MFS_1"/>
    <property type="match status" value="1"/>
</dbReference>
<evidence type="ECO:0000313" key="12">
    <source>
        <dbReference type="Proteomes" id="UP001213799"/>
    </source>
</evidence>
<evidence type="ECO:0000256" key="5">
    <source>
        <dbReference type="ARBA" id="ARBA00022989"/>
    </source>
</evidence>
<dbReference type="CDD" id="cd17502">
    <property type="entry name" value="MFS_Azr1_MDR_like"/>
    <property type="match status" value="1"/>
</dbReference>
<feature type="transmembrane region" description="Helical" evidence="9">
    <location>
        <begin position="248"/>
        <end position="265"/>
    </location>
</feature>
<feature type="domain" description="Major facilitator superfamily (MFS) profile" evidence="10">
    <location>
        <begin position="25"/>
        <end position="517"/>
    </location>
</feature>
<feature type="compositionally biased region" description="Basic and acidic residues" evidence="8">
    <location>
        <begin position="554"/>
        <end position="563"/>
    </location>
</feature>
<evidence type="ECO:0000256" key="4">
    <source>
        <dbReference type="ARBA" id="ARBA00022692"/>
    </source>
</evidence>
<dbReference type="GO" id="GO:0005886">
    <property type="term" value="C:plasma membrane"/>
    <property type="evidence" value="ECO:0007669"/>
    <property type="project" value="TreeGrafter"/>
</dbReference>
<comment type="subcellular location">
    <subcellularLocation>
        <location evidence="1">Membrane</location>
        <topology evidence="1">Multi-pass membrane protein</topology>
    </subcellularLocation>
</comment>
<dbReference type="PROSITE" id="PS50850">
    <property type="entry name" value="MFS"/>
    <property type="match status" value="1"/>
</dbReference>
<evidence type="ECO:0000256" key="2">
    <source>
        <dbReference type="ARBA" id="ARBA00008335"/>
    </source>
</evidence>
<feature type="transmembrane region" description="Helical" evidence="9">
    <location>
        <begin position="122"/>
        <end position="140"/>
    </location>
</feature>
<dbReference type="AlphaFoldDB" id="A0AAD6E0V5"/>
<feature type="transmembrane region" description="Helical" evidence="9">
    <location>
        <begin position="219"/>
        <end position="236"/>
    </location>
</feature>